<protein>
    <submittedName>
        <fullName evidence="4">GNAT family N-acetyltransferase</fullName>
    </submittedName>
</protein>
<gene>
    <name evidence="4" type="ORF">D0Z70_18715</name>
</gene>
<reference evidence="4 5" key="1">
    <citation type="submission" date="2018-08" db="EMBL/GenBank/DDBJ databases">
        <title>Sphingobium sp. EO9.</title>
        <authorList>
            <person name="Park Y."/>
            <person name="Kim K.H."/>
            <person name="Jeon C.O."/>
        </authorList>
    </citation>
    <scope>NUCLEOTIDE SEQUENCE [LARGE SCALE GENOMIC DNA]</scope>
    <source>
        <strain evidence="4 5">EO9</strain>
    </source>
</reference>
<dbReference type="Gene3D" id="3.40.630.30">
    <property type="match status" value="1"/>
</dbReference>
<sequence>MGLSAVEPGMVAAVVTHLEMRARPRPAPIPPAPLQLVRWKAPKLETYRALFRRVGEPWLWFSRLVMNDESLATIIHNPLVEIYAVTDPRGIEVGLLELDFRAMPDCELGFFGLVPQLNGKGHGQWLMAQAKALAWRKGVERFWVHTCTLDSPAALGFYIKAGFVPTKREIETFADPRLAGILPRDCAPHVPLLDQAANA</sequence>
<dbReference type="SUPFAM" id="SSF55729">
    <property type="entry name" value="Acyl-CoA N-acyltransferases (Nat)"/>
    <property type="match status" value="1"/>
</dbReference>
<dbReference type="Proteomes" id="UP000283469">
    <property type="component" value="Unassembled WGS sequence"/>
</dbReference>
<organism evidence="4 5">
    <name type="scientific">Sphingobium terrigena</name>
    <dbReference type="NCBI Taxonomy" id="2304063"/>
    <lineage>
        <taxon>Bacteria</taxon>
        <taxon>Pseudomonadati</taxon>
        <taxon>Pseudomonadota</taxon>
        <taxon>Alphaproteobacteria</taxon>
        <taxon>Sphingomonadales</taxon>
        <taxon>Sphingomonadaceae</taxon>
        <taxon>Sphingobium</taxon>
    </lineage>
</organism>
<evidence type="ECO:0000259" key="3">
    <source>
        <dbReference type="PROSITE" id="PS51186"/>
    </source>
</evidence>
<keyword evidence="5" id="KW-1185">Reference proteome</keyword>
<dbReference type="RefSeq" id="WP_119749080.1">
    <property type="nucleotide sequence ID" value="NZ_QVRA01000022.1"/>
</dbReference>
<name>A0A418YNG7_9SPHN</name>
<dbReference type="PANTHER" id="PTHR43800:SF1">
    <property type="entry name" value="PEPTIDYL-LYSINE N-ACETYLTRANSFERASE YJAB"/>
    <property type="match status" value="1"/>
</dbReference>
<evidence type="ECO:0000256" key="2">
    <source>
        <dbReference type="ARBA" id="ARBA00023315"/>
    </source>
</evidence>
<keyword evidence="2" id="KW-0012">Acyltransferase</keyword>
<comment type="caution">
    <text evidence="4">The sequence shown here is derived from an EMBL/GenBank/DDBJ whole genome shotgun (WGS) entry which is preliminary data.</text>
</comment>
<dbReference type="Pfam" id="PF00583">
    <property type="entry name" value="Acetyltransf_1"/>
    <property type="match status" value="1"/>
</dbReference>
<keyword evidence="1 4" id="KW-0808">Transferase</keyword>
<dbReference type="GO" id="GO:0016747">
    <property type="term" value="F:acyltransferase activity, transferring groups other than amino-acyl groups"/>
    <property type="evidence" value="ECO:0007669"/>
    <property type="project" value="InterPro"/>
</dbReference>
<accession>A0A418YNG7</accession>
<dbReference type="EMBL" id="QVRA01000022">
    <property type="protein sequence ID" value="RJG52749.1"/>
    <property type="molecule type" value="Genomic_DNA"/>
</dbReference>
<dbReference type="InterPro" id="IPR016181">
    <property type="entry name" value="Acyl_CoA_acyltransferase"/>
</dbReference>
<dbReference type="CDD" id="cd04301">
    <property type="entry name" value="NAT_SF"/>
    <property type="match status" value="1"/>
</dbReference>
<dbReference type="PROSITE" id="PS51186">
    <property type="entry name" value="GNAT"/>
    <property type="match status" value="1"/>
</dbReference>
<evidence type="ECO:0000313" key="4">
    <source>
        <dbReference type="EMBL" id="RJG52749.1"/>
    </source>
</evidence>
<dbReference type="InterPro" id="IPR000182">
    <property type="entry name" value="GNAT_dom"/>
</dbReference>
<proteinExistence type="predicted"/>
<feature type="domain" description="N-acetyltransferase" evidence="3">
    <location>
        <begin position="34"/>
        <end position="185"/>
    </location>
</feature>
<evidence type="ECO:0000256" key="1">
    <source>
        <dbReference type="ARBA" id="ARBA00022679"/>
    </source>
</evidence>
<evidence type="ECO:0000313" key="5">
    <source>
        <dbReference type="Proteomes" id="UP000283469"/>
    </source>
</evidence>
<dbReference type="OrthoDB" id="275336at2"/>
<dbReference type="AlphaFoldDB" id="A0A418YNG7"/>
<dbReference type="PANTHER" id="PTHR43800">
    <property type="entry name" value="PEPTIDYL-LYSINE N-ACETYLTRANSFERASE YJAB"/>
    <property type="match status" value="1"/>
</dbReference>